<protein>
    <submittedName>
        <fullName evidence="1">Uncharacterized protein</fullName>
    </submittedName>
</protein>
<dbReference type="STRING" id="1912961.BU204_27370"/>
<proteinExistence type="predicted"/>
<sequence>MVCAACGSSAGQTASSVAGRFLAAAEDADAGAACELLAPKTREELEFGEDGPCTATLASLGLPGGTVDEVEVWGDRARATGRTDTVFLVELGSGWRVAAAGCTPPEDETFDCLLGS</sequence>
<comment type="caution">
    <text evidence="1">The sequence shown here is derived from an EMBL/GenBank/DDBJ whole genome shotgun (WGS) entry which is preliminary data.</text>
</comment>
<organism evidence="1 2">
    <name type="scientific">Actinophytocola xanthii</name>
    <dbReference type="NCBI Taxonomy" id="1912961"/>
    <lineage>
        <taxon>Bacteria</taxon>
        <taxon>Bacillati</taxon>
        <taxon>Actinomycetota</taxon>
        <taxon>Actinomycetes</taxon>
        <taxon>Pseudonocardiales</taxon>
        <taxon>Pseudonocardiaceae</taxon>
    </lineage>
</organism>
<dbReference type="Proteomes" id="UP000185596">
    <property type="component" value="Unassembled WGS sequence"/>
</dbReference>
<accession>A0A1Q8CGJ4</accession>
<evidence type="ECO:0000313" key="1">
    <source>
        <dbReference type="EMBL" id="OLF13442.1"/>
    </source>
</evidence>
<name>A0A1Q8CGJ4_9PSEU</name>
<dbReference type="AlphaFoldDB" id="A0A1Q8CGJ4"/>
<evidence type="ECO:0000313" key="2">
    <source>
        <dbReference type="Proteomes" id="UP000185596"/>
    </source>
</evidence>
<dbReference type="EMBL" id="MSIE01000056">
    <property type="protein sequence ID" value="OLF13442.1"/>
    <property type="molecule type" value="Genomic_DNA"/>
</dbReference>
<reference evidence="1 2" key="1">
    <citation type="submission" date="2016-12" db="EMBL/GenBank/DDBJ databases">
        <title>The draft genome sequence of Actinophytocola sp. 11-183.</title>
        <authorList>
            <person name="Wang W."/>
            <person name="Yuan L."/>
        </authorList>
    </citation>
    <scope>NUCLEOTIDE SEQUENCE [LARGE SCALE GENOMIC DNA]</scope>
    <source>
        <strain evidence="1 2">11-183</strain>
    </source>
</reference>
<keyword evidence="2" id="KW-1185">Reference proteome</keyword>
<gene>
    <name evidence="1" type="ORF">BU204_27370</name>
</gene>